<feature type="compositionally biased region" description="Basic and acidic residues" evidence="1">
    <location>
        <begin position="566"/>
        <end position="632"/>
    </location>
</feature>
<evidence type="ECO:0000313" key="3">
    <source>
        <dbReference type="Proteomes" id="UP000008834"/>
    </source>
</evidence>
<feature type="compositionally biased region" description="Basic and acidic residues" evidence="1">
    <location>
        <begin position="389"/>
        <end position="450"/>
    </location>
</feature>
<organism evidence="2 3">
    <name type="scientific">Borrelia hermsii (strain HS1 / DAH)</name>
    <dbReference type="NCBI Taxonomy" id="314723"/>
    <lineage>
        <taxon>Bacteria</taxon>
        <taxon>Pseudomonadati</taxon>
        <taxon>Spirochaetota</taxon>
        <taxon>Spirochaetia</taxon>
        <taxon>Spirochaetales</taxon>
        <taxon>Borreliaceae</taxon>
        <taxon>Borrelia</taxon>
    </lineage>
</organism>
<dbReference type="InterPro" id="IPR007926">
    <property type="entry name" value="Borrelia_P83"/>
</dbReference>
<name>A0AA34WDP1_BORHD</name>
<dbReference type="Pfam" id="PF05262">
    <property type="entry name" value="Borrelia_P83"/>
    <property type="match status" value="2"/>
</dbReference>
<feature type="region of interest" description="Disordered" evidence="1">
    <location>
        <begin position="295"/>
        <end position="350"/>
    </location>
</feature>
<feature type="compositionally biased region" description="Basic and acidic residues" evidence="1">
    <location>
        <begin position="295"/>
        <end position="339"/>
    </location>
</feature>
<reference evidence="3" key="1">
    <citation type="submission" date="2004-12" db="EMBL/GenBank/DDBJ databases">
        <title>The genome sequence of Borrelia hermsii and Borrelia turicatae: comparative analysis of two agents of endemic N. America relapsing fever.</title>
        <authorList>
            <person name="Porcella S.F."/>
            <person name="Raffel S.J."/>
            <person name="Schrumpf M.E."/>
            <person name="Montgomery B."/>
            <person name="Smith T."/>
            <person name="Schwan T.G."/>
        </authorList>
    </citation>
    <scope>NUCLEOTIDE SEQUENCE [LARGE SCALE GENOMIC DNA]</scope>
    <source>
        <strain evidence="3">HS1 / DAH</strain>
    </source>
</reference>
<feature type="region of interest" description="Disordered" evidence="1">
    <location>
        <begin position="478"/>
        <end position="533"/>
    </location>
</feature>
<sequence length="842" mass="96253">MKRIWILFNFLFIFLNIFTFHAREVDKKKLKDFVNMDLEFVNYRGPYDSTDTYLQIVGIGEFLAKNLTNNKSNYYSKYYVNRYIDSESEKSSSDVFIIGESSSLDSILNLRRILTGYLMEGFNYSKESAELLAKAITIYNATYRGDLDYYSDAYIQPALEGLSKHNVGLSRVYSQWAGKTYIFVPLKRNILSGNIESDVDLDKIVTDKVVISLLSENEEVGTDFARDLTDVQDEIRDVDQEKIDIESATLKSIDDELTETIDNLREQLERATDDAEKEGIKKQIDDKTVKRDALKDKTDGLKKSQKKLDSSQEKLDRQRDAVKDKVQESIDKGNRDKNLPKPGAISSPKVDEKLQLIETIEDLEEQLERATDDAEKEIIKKQIDDKLVKRDALKDKTDGPKELQRRLDGQRDAAEDKVQEGINKGKRDNNLPKPREVNLLKKDEKLKSASELKNQLKRATDDAEKEIIKKQIDDKLVKRDALKDKTDGPKELQRRLDGQRDAAEDKVQEGINKGKRDNNLPKPREVNLLKKDEKLKSASELKNQLKRATDDAEKEIIKKQIDDKLVKRDALKDKTDGPKELQRRLDGQRDAAEDKVQEGINKGKRDNNLPKPREVSLLKKDEKLKSASELKKQPKRATADISKNIPSVVNNQSRRLPAKPLAFRKQSDQSEGVDKLPLETENQKPIHKPMFLEVLNPNTNLGVLRLIDSDGGQLEEASRYGIRRYGVYERKDDFVAIKLCSGIAKLQLLNKAENLKVESEADFELSRDSSLYVDSKMILVVVKDNNVWKLAKFSSKDLSEFILSEDEVLPFTSFTVDAGHVYLQDASKKLITLDLNTLKKVS</sequence>
<evidence type="ECO:0000313" key="2">
    <source>
        <dbReference type="EMBL" id="AAX17243.1"/>
    </source>
</evidence>
<dbReference type="RefSeq" id="WP_012422493.1">
    <property type="nucleotide sequence ID" value="NC_010673.1"/>
</dbReference>
<evidence type="ECO:0000256" key="1">
    <source>
        <dbReference type="SAM" id="MobiDB-lite"/>
    </source>
</evidence>
<protein>
    <submittedName>
        <fullName evidence="2">P93 antigen</fullName>
    </submittedName>
</protein>
<dbReference type="EMBL" id="CP000048">
    <property type="protein sequence ID" value="AAX17243.1"/>
    <property type="molecule type" value="Genomic_DNA"/>
</dbReference>
<feature type="region of interest" description="Disordered" evidence="1">
    <location>
        <begin position="566"/>
        <end position="642"/>
    </location>
</feature>
<dbReference type="AlphaFoldDB" id="A0AA34WDP1"/>
<feature type="region of interest" description="Disordered" evidence="1">
    <location>
        <begin position="389"/>
        <end position="465"/>
    </location>
</feature>
<dbReference type="Proteomes" id="UP000008834">
    <property type="component" value="Chromosome"/>
</dbReference>
<gene>
    <name evidence="2" type="ordered locus">BH0744</name>
</gene>
<dbReference type="KEGG" id="bhr:BH0744"/>
<proteinExistence type="predicted"/>
<accession>A0AA34WDP1</accession>